<sequence>MSATFAINSSASNSNIVAQSLLTVRLSKEQIESLPIGGEWYAKLILHQWAYRPNRTKLVTWTAGITINLVDNKNIQVYLPNYSTASPTVDLDLKRKPSPDRSPILAGDVKIDACLYDGYNAQSKKYDITFSSPSSKGKNFYITNTMMNPDPKLSNTIPYQVWVSTPAAPSVASKKVLPNTLFSFTGVNESTPKLVTLPNIPNPVYCTPWLINLKTADISQNTQAPGHYQGSLHLKFTPSSSSL</sequence>
<gene>
    <name evidence="1" type="ORF">ALQ74_200055</name>
</gene>
<dbReference type="RefSeq" id="WP_122246236.1">
    <property type="nucleotide sequence ID" value="NZ_RBOM01000226.1"/>
</dbReference>
<dbReference type="Gene3D" id="2.60.40.2520">
    <property type="entry name" value="CFA/I fimbrial subunit E, adhesin domain"/>
    <property type="match status" value="1"/>
</dbReference>
<dbReference type="InterPro" id="IPR010888">
    <property type="entry name" value="CblD"/>
</dbReference>
<evidence type="ECO:0000313" key="1">
    <source>
        <dbReference type="EMBL" id="RMM61609.1"/>
    </source>
</evidence>
<dbReference type="EMBL" id="RBOM01000226">
    <property type="protein sequence ID" value="RMM61609.1"/>
    <property type="molecule type" value="Genomic_DNA"/>
</dbReference>
<organism evidence="1 2">
    <name type="scientific">Pseudomonas savastanoi pv. glycinea</name>
    <name type="common">Pseudomonas syringae pv. glycinea</name>
    <dbReference type="NCBI Taxonomy" id="318"/>
    <lineage>
        <taxon>Bacteria</taxon>
        <taxon>Pseudomonadati</taxon>
        <taxon>Pseudomonadota</taxon>
        <taxon>Gammaproteobacteria</taxon>
        <taxon>Pseudomonadales</taxon>
        <taxon>Pseudomonadaceae</taxon>
        <taxon>Pseudomonas</taxon>
    </lineage>
</organism>
<evidence type="ECO:0000313" key="2">
    <source>
        <dbReference type="Proteomes" id="UP000279057"/>
    </source>
</evidence>
<dbReference type="Proteomes" id="UP000279057">
    <property type="component" value="Unassembled WGS sequence"/>
</dbReference>
<comment type="caution">
    <text evidence="1">The sequence shown here is derived from an EMBL/GenBank/DDBJ whole genome shotgun (WGS) entry which is preliminary data.</text>
</comment>
<dbReference type="InterPro" id="IPR043037">
    <property type="entry name" value="CfaE_adhesin"/>
</dbReference>
<accession>A0A3M3FKH9</accession>
<reference evidence="1 2" key="1">
    <citation type="submission" date="2018-08" db="EMBL/GenBank/DDBJ databases">
        <title>Recombination of ecologically and evolutionarily significant loci maintains genetic cohesion in the Pseudomonas syringae species complex.</title>
        <authorList>
            <person name="Dillon M."/>
            <person name="Thakur S."/>
            <person name="Almeida R.N.D."/>
            <person name="Weir B.S."/>
            <person name="Guttman D.S."/>
        </authorList>
    </citation>
    <scope>NUCLEOTIDE SEQUENCE [LARGE SCALE GENOMIC DNA]</scope>
    <source>
        <strain evidence="1 2">ICMP 4332</strain>
    </source>
</reference>
<dbReference type="Pfam" id="PF07434">
    <property type="entry name" value="CblD"/>
    <property type="match status" value="1"/>
</dbReference>
<dbReference type="Gene3D" id="2.60.40.2040">
    <property type="entry name" value="CFA/I fimbrial subunit E, pilin domain"/>
    <property type="match status" value="1"/>
</dbReference>
<protein>
    <submittedName>
        <fullName evidence="1">Uncharacterized protein</fullName>
    </submittedName>
</protein>
<dbReference type="AlphaFoldDB" id="A0A3M3FKH9"/>
<name>A0A3M3FKH9_PSESG</name>
<proteinExistence type="predicted"/>